<keyword evidence="2" id="KW-0808">Transferase</keyword>
<proteinExistence type="inferred from homology"/>
<comment type="similarity">
    <text evidence="1">Belongs to the acetyl-CoA hydrolase/transferase family.</text>
</comment>
<dbReference type="InterPro" id="IPR038460">
    <property type="entry name" value="AcetylCoA_hyd_C_sf"/>
</dbReference>
<evidence type="ECO:0000259" key="3">
    <source>
        <dbReference type="Pfam" id="PF02550"/>
    </source>
</evidence>
<dbReference type="Pfam" id="PF13336">
    <property type="entry name" value="AcetylCoA_hyd_C"/>
    <property type="match status" value="1"/>
</dbReference>
<dbReference type="InterPro" id="IPR037171">
    <property type="entry name" value="NagB/RpiA_transferase-like"/>
</dbReference>
<feature type="domain" description="Acetyl-CoA hydrolase/transferase C-terminal" evidence="4">
    <location>
        <begin position="266"/>
        <end position="417"/>
    </location>
</feature>
<keyword evidence="6" id="KW-1185">Reference proteome</keyword>
<feature type="domain" description="Acetyl-CoA hydrolase/transferase N-terminal" evidence="3">
    <location>
        <begin position="39"/>
        <end position="173"/>
    </location>
</feature>
<reference evidence="5" key="1">
    <citation type="journal article" date="2010" name="Int. J. Syst. Evol. Microbiol.">
        <title>Porticoccus litoralis gen. nov., sp. nov., a gammaproteobacterium isolated from the Yellow Sea.</title>
        <authorList>
            <person name="Oh H.M."/>
            <person name="Kim H."/>
            <person name="Kim K.M."/>
            <person name="Min G.S."/>
            <person name="Cho J.C."/>
        </authorList>
    </citation>
    <scope>NUCLEOTIDE SEQUENCE</scope>
    <source>
        <strain evidence="5">DSM 25064</strain>
    </source>
</reference>
<dbReference type="GO" id="GO:0016787">
    <property type="term" value="F:hydrolase activity"/>
    <property type="evidence" value="ECO:0007669"/>
    <property type="project" value="UniProtKB-KW"/>
</dbReference>
<evidence type="ECO:0000256" key="2">
    <source>
        <dbReference type="ARBA" id="ARBA00022679"/>
    </source>
</evidence>
<dbReference type="RefSeq" id="WP_305169141.1">
    <property type="nucleotide sequence ID" value="NZ_JAUUUU010000001.1"/>
</dbReference>
<dbReference type="EMBL" id="JAUUUU010000001">
    <property type="protein sequence ID" value="MDP1519629.1"/>
    <property type="molecule type" value="Genomic_DNA"/>
</dbReference>
<evidence type="ECO:0000259" key="4">
    <source>
        <dbReference type="Pfam" id="PF13336"/>
    </source>
</evidence>
<reference evidence="5" key="2">
    <citation type="submission" date="2023-08" db="EMBL/GenBank/DDBJ databases">
        <authorList>
            <person name="Luo J."/>
        </authorList>
    </citation>
    <scope>NUCLEOTIDE SEQUENCE</scope>
    <source>
        <strain evidence="5">DSM 25064</strain>
    </source>
</reference>
<dbReference type="Gene3D" id="3.40.1080.20">
    <property type="entry name" value="Acetyl-CoA hydrolase/transferase C-terminal domain"/>
    <property type="match status" value="1"/>
</dbReference>
<keyword evidence="5" id="KW-0378">Hydrolase</keyword>
<comment type="caution">
    <text evidence="5">The sequence shown here is derived from an EMBL/GenBank/DDBJ whole genome shotgun (WGS) entry which is preliminary data.</text>
</comment>
<dbReference type="SUPFAM" id="SSF100950">
    <property type="entry name" value="NagB/RpiA/CoA transferase-like"/>
    <property type="match status" value="2"/>
</dbReference>
<dbReference type="PANTHER" id="PTHR21432:SF20">
    <property type="entry name" value="ACETYL-COA HYDROLASE"/>
    <property type="match status" value="1"/>
</dbReference>
<evidence type="ECO:0000256" key="1">
    <source>
        <dbReference type="ARBA" id="ARBA00009632"/>
    </source>
</evidence>
<evidence type="ECO:0000313" key="6">
    <source>
        <dbReference type="Proteomes" id="UP001178354"/>
    </source>
</evidence>
<dbReference type="AlphaFoldDB" id="A0AAW8AZC0"/>
<dbReference type="Gene3D" id="3.40.1080.10">
    <property type="entry name" value="Glutaconate Coenzyme A-transferase"/>
    <property type="match status" value="1"/>
</dbReference>
<evidence type="ECO:0000313" key="5">
    <source>
        <dbReference type="EMBL" id="MDP1519629.1"/>
    </source>
</evidence>
<dbReference type="InterPro" id="IPR026888">
    <property type="entry name" value="AcetylCoA_hyd_C"/>
</dbReference>
<dbReference type="PANTHER" id="PTHR21432">
    <property type="entry name" value="ACETYL-COA HYDROLASE-RELATED"/>
    <property type="match status" value="1"/>
</dbReference>
<protein>
    <submittedName>
        <fullName evidence="5">Acetyl-CoA hydrolase/transferase C-terminal domain-containing protein</fullName>
    </submittedName>
</protein>
<accession>A0AAW8AZC0</accession>
<sequence>MPVICATAEAALAPIRSSDRIWCHSMAATPYKMLEALAVKAKDHRDIQLLQLHLEHAEAVCQPELDGHLRNRCYFVSHSTRELVNQGKADYVPMFLSEIPKMLRNGRQPVDVALIQVSPPDRHGNCSLGVSVEATLAATSVAKTIIAQINPQMPRTHGDAAIPFDTIDYAVEIDSDIPCLDVGTPNQTHLQIGRLVAELIRDGDCLQLGIGAIPDAVLAHLDGHRHLGIHTEMFSSGVLPLMEKGVVDNSNKVVHPGKIVTSFVLGSRALYDFVDDNTEVVFLDTEYVNNPAVIRKNPRVMSINSAIQVDLSGQVCADSIGDRVYSGFGGQVDFVTGSQMSEGGRSIIALPATALSGKRSRIVSHLASGAGVVTSRAQVDYVVTEFGVAHLYGASLKERAEKLINIAHPDFREALAAAHRQAG</sequence>
<organism evidence="5 6">
    <name type="scientific">Porticoccus litoralis</name>
    <dbReference type="NCBI Taxonomy" id="434086"/>
    <lineage>
        <taxon>Bacteria</taxon>
        <taxon>Pseudomonadati</taxon>
        <taxon>Pseudomonadota</taxon>
        <taxon>Gammaproteobacteria</taxon>
        <taxon>Cellvibrionales</taxon>
        <taxon>Porticoccaceae</taxon>
        <taxon>Porticoccus</taxon>
    </lineage>
</organism>
<dbReference type="InterPro" id="IPR003702">
    <property type="entry name" value="ActCoA_hydro_N"/>
</dbReference>
<dbReference type="GO" id="GO:0008775">
    <property type="term" value="F:acetate CoA-transferase activity"/>
    <property type="evidence" value="ECO:0007669"/>
    <property type="project" value="InterPro"/>
</dbReference>
<gene>
    <name evidence="5" type="ORF">Q8A57_01430</name>
</gene>
<dbReference type="GO" id="GO:0006083">
    <property type="term" value="P:acetate metabolic process"/>
    <property type="evidence" value="ECO:0007669"/>
    <property type="project" value="InterPro"/>
</dbReference>
<dbReference type="Pfam" id="PF02550">
    <property type="entry name" value="AcetylCoA_hydro"/>
    <property type="match status" value="1"/>
</dbReference>
<dbReference type="InterPro" id="IPR046433">
    <property type="entry name" value="ActCoA_hydro"/>
</dbReference>
<dbReference type="Proteomes" id="UP001178354">
    <property type="component" value="Unassembled WGS sequence"/>
</dbReference>
<dbReference type="Gene3D" id="3.30.750.70">
    <property type="entry name" value="4-hydroxybutyrate coenzyme like domains"/>
    <property type="match status" value="1"/>
</dbReference>
<name>A0AAW8AZC0_9GAMM</name>